<keyword evidence="2" id="KW-0732">Signal</keyword>
<dbReference type="InterPro" id="IPR021323">
    <property type="entry name" value="DUF2927"/>
</dbReference>
<dbReference type="EMBL" id="FOYI01000007">
    <property type="protein sequence ID" value="SFR13062.1"/>
    <property type="molecule type" value="Genomic_DNA"/>
</dbReference>
<dbReference type="Proteomes" id="UP000199302">
    <property type="component" value="Unassembled WGS sequence"/>
</dbReference>
<protein>
    <recommendedName>
        <fullName evidence="5">DUF2927 domain-containing protein</fullName>
    </recommendedName>
</protein>
<evidence type="ECO:0000256" key="2">
    <source>
        <dbReference type="SAM" id="SignalP"/>
    </source>
</evidence>
<dbReference type="Pfam" id="PF11150">
    <property type="entry name" value="DUF2927"/>
    <property type="match status" value="1"/>
</dbReference>
<name>A0A1I6E699_9RHOB</name>
<reference evidence="3 4" key="1">
    <citation type="submission" date="2016-10" db="EMBL/GenBank/DDBJ databases">
        <authorList>
            <person name="de Groot N.N."/>
        </authorList>
    </citation>
    <scope>NUCLEOTIDE SEQUENCE [LARGE SCALE GENOMIC DNA]</scope>
    <source>
        <strain evidence="4">KMM 9023,NRIC 0796,JCM 17311,KCTC 23692</strain>
    </source>
</reference>
<feature type="region of interest" description="Disordered" evidence="1">
    <location>
        <begin position="29"/>
        <end position="58"/>
    </location>
</feature>
<dbReference type="AlphaFoldDB" id="A0A1I6E699"/>
<evidence type="ECO:0000313" key="4">
    <source>
        <dbReference type="Proteomes" id="UP000199302"/>
    </source>
</evidence>
<organism evidence="3 4">
    <name type="scientific">Poseidonocella sedimentorum</name>
    <dbReference type="NCBI Taxonomy" id="871652"/>
    <lineage>
        <taxon>Bacteria</taxon>
        <taxon>Pseudomonadati</taxon>
        <taxon>Pseudomonadota</taxon>
        <taxon>Alphaproteobacteria</taxon>
        <taxon>Rhodobacterales</taxon>
        <taxon>Roseobacteraceae</taxon>
        <taxon>Poseidonocella</taxon>
    </lineage>
</organism>
<feature type="signal peptide" evidence="2">
    <location>
        <begin position="1"/>
        <end position="21"/>
    </location>
</feature>
<evidence type="ECO:0000256" key="1">
    <source>
        <dbReference type="SAM" id="MobiDB-lite"/>
    </source>
</evidence>
<feature type="chain" id="PRO_5011538976" description="DUF2927 domain-containing protein" evidence="2">
    <location>
        <begin position="22"/>
        <end position="324"/>
    </location>
</feature>
<proteinExistence type="predicted"/>
<dbReference type="PROSITE" id="PS51257">
    <property type="entry name" value="PROKAR_LIPOPROTEIN"/>
    <property type="match status" value="1"/>
</dbReference>
<evidence type="ECO:0000313" key="3">
    <source>
        <dbReference type="EMBL" id="SFR13062.1"/>
    </source>
</evidence>
<keyword evidence="4" id="KW-1185">Reference proteome</keyword>
<evidence type="ECO:0008006" key="5">
    <source>
        <dbReference type="Google" id="ProtNLM"/>
    </source>
</evidence>
<gene>
    <name evidence="3" type="ORF">SAMN04515673_107160</name>
</gene>
<sequence>MTMRGAARRGWIAALTLAALAGCDAPMTPAPAPGGGPSAEAPAAPPSPRVSPTVPSETSQTLARYYARVQAGLLERGLLRRDGGGADTPFTSAMLARNFEQIALYDEYGGGNGTLRGRETEIPLRRWEDPVRISMEFGATVAPQQREIDRSFVRGYVARLANLTGHPITMTDSAPNFHVLVLNEDERRTIGPRLREIVPGINEGSVNTVENLPRGVLCLVLAFPGVEGDMRYHRAIALVRGEHPAQLREACFHEEIAQGLGLGNDSPAARPSIFNDNEEFALLTRQDELLLKILYDPRLSPGMTLDEAHPIIVTIAAELVGGPV</sequence>
<accession>A0A1I6E699</accession>
<dbReference type="STRING" id="871652.SAMN04515673_107160"/>